<dbReference type="EMBL" id="JACHJB010000002">
    <property type="protein sequence ID" value="MBB6349612.1"/>
    <property type="molecule type" value="Genomic_DNA"/>
</dbReference>
<proteinExistence type="predicted"/>
<organism evidence="1 2">
    <name type="scientific">Nonomuraea muscovyensis</name>
    <dbReference type="NCBI Taxonomy" id="1124761"/>
    <lineage>
        <taxon>Bacteria</taxon>
        <taxon>Bacillati</taxon>
        <taxon>Actinomycetota</taxon>
        <taxon>Actinomycetes</taxon>
        <taxon>Streptosporangiales</taxon>
        <taxon>Streptosporangiaceae</taxon>
        <taxon>Nonomuraea</taxon>
    </lineage>
</organism>
<accession>A0A7X0C7B5</accession>
<dbReference type="RefSeq" id="WP_185087153.1">
    <property type="nucleotide sequence ID" value="NZ_JACHJB010000002.1"/>
</dbReference>
<sequence>MREARTIAEAYLHISLTVAEGEPGGAPDHRPWTTITEGPGSWTLVYDRGEHHIELRVPHTTEAAARHEGLSFGPGVSTLVDAGAWVLTGAAYARQALEDDLLSAPGAADGWRLARDAAAEALKFLPEGADELPPTAFWTPLGTSAREREPDRFTRERLESDLAFYEQSLRGATQ</sequence>
<comment type="caution">
    <text evidence="1">The sequence shown here is derived from an EMBL/GenBank/DDBJ whole genome shotgun (WGS) entry which is preliminary data.</text>
</comment>
<evidence type="ECO:0000313" key="1">
    <source>
        <dbReference type="EMBL" id="MBB6349612.1"/>
    </source>
</evidence>
<dbReference type="AlphaFoldDB" id="A0A7X0C7B5"/>
<keyword evidence="2" id="KW-1185">Reference proteome</keyword>
<dbReference type="Proteomes" id="UP000583800">
    <property type="component" value="Unassembled WGS sequence"/>
</dbReference>
<protein>
    <submittedName>
        <fullName evidence="1">Uncharacterized protein</fullName>
    </submittedName>
</protein>
<reference evidence="1 2" key="1">
    <citation type="submission" date="2020-08" db="EMBL/GenBank/DDBJ databases">
        <title>Sequencing the genomes of 1000 actinobacteria strains.</title>
        <authorList>
            <person name="Klenk H.-P."/>
        </authorList>
    </citation>
    <scope>NUCLEOTIDE SEQUENCE [LARGE SCALE GENOMIC DNA]</scope>
    <source>
        <strain evidence="1 2">DSM 45913</strain>
    </source>
</reference>
<evidence type="ECO:0000313" key="2">
    <source>
        <dbReference type="Proteomes" id="UP000583800"/>
    </source>
</evidence>
<name>A0A7X0C7B5_9ACTN</name>
<gene>
    <name evidence="1" type="ORF">FHU36_006157</name>
</gene>